<keyword evidence="3" id="KW-1185">Reference proteome</keyword>
<dbReference type="OrthoDB" id="3647906at2759"/>
<feature type="region of interest" description="Disordered" evidence="1">
    <location>
        <begin position="41"/>
        <end position="61"/>
    </location>
</feature>
<feature type="region of interest" description="Disordered" evidence="1">
    <location>
        <begin position="206"/>
        <end position="240"/>
    </location>
</feature>
<organism evidence="2 3">
    <name type="scientific">Pseudocercospora eumusae</name>
    <dbReference type="NCBI Taxonomy" id="321146"/>
    <lineage>
        <taxon>Eukaryota</taxon>
        <taxon>Fungi</taxon>
        <taxon>Dikarya</taxon>
        <taxon>Ascomycota</taxon>
        <taxon>Pezizomycotina</taxon>
        <taxon>Dothideomycetes</taxon>
        <taxon>Dothideomycetidae</taxon>
        <taxon>Mycosphaerellales</taxon>
        <taxon>Mycosphaerellaceae</taxon>
        <taxon>Pseudocercospora</taxon>
    </lineage>
</organism>
<reference evidence="2 3" key="1">
    <citation type="submission" date="2015-07" db="EMBL/GenBank/DDBJ databases">
        <title>Comparative genomics of the Sigatoka disease complex on banana suggests a link between parallel evolutionary changes in Pseudocercospora fijiensis and Pseudocercospora eumusae and increased virulence on the banana host.</title>
        <authorList>
            <person name="Chang T.-C."/>
            <person name="Salvucci A."/>
            <person name="Crous P.W."/>
            <person name="Stergiopoulos I."/>
        </authorList>
    </citation>
    <scope>NUCLEOTIDE SEQUENCE [LARGE SCALE GENOMIC DNA]</scope>
    <source>
        <strain evidence="2 3">CBS 114824</strain>
    </source>
</reference>
<sequence>MASMQVVPLFVPVSASLCTMSITQEVRINSHPGPRKVVYLSSSKSSAKSSRSHGHGGTPFKLYLRRPLNGPTSTRKHASHSAFRKEILYRAVNEHQLPASMLNAYADLLERLGFDLNAYISNGQTWYLCKGKQDNNKSCQRLIPEVYLQVCIGEILKAADKSETTGDSLVDDLANVLSYAICEHHKEIHRFVRAIEMRQIIEQWRTSKPVSKEAAETTKEESLSTEAFPMPNSTPVSPRPIAKGTLAATLETFLSTKSTSEPQMSAQSGTVPGTLQASEHSSEAKDNVSTTQSQNTPWPTKPQEVDRISNKHVVEEPEEEDDELAFSKKPKEILEVEREFQSYLRAANARDARSGSNASSGGSSAGSGLSFTRPLRPRAESLHVSMIADEAQ</sequence>
<protein>
    <submittedName>
        <fullName evidence="2">Uncharacterized protein</fullName>
    </submittedName>
</protein>
<gene>
    <name evidence="2" type="ORF">AC578_4631</name>
</gene>
<dbReference type="Proteomes" id="UP000070133">
    <property type="component" value="Unassembled WGS sequence"/>
</dbReference>
<feature type="compositionally biased region" description="Polar residues" evidence="1">
    <location>
        <begin position="287"/>
        <end position="298"/>
    </location>
</feature>
<dbReference type="AlphaFoldDB" id="A0A139GZ81"/>
<feature type="region of interest" description="Disordered" evidence="1">
    <location>
        <begin position="347"/>
        <end position="392"/>
    </location>
</feature>
<dbReference type="EMBL" id="LFZN01000212">
    <property type="protein sequence ID" value="KXS95503.1"/>
    <property type="molecule type" value="Genomic_DNA"/>
</dbReference>
<proteinExistence type="predicted"/>
<accession>A0A139GZ81</accession>
<evidence type="ECO:0000313" key="2">
    <source>
        <dbReference type="EMBL" id="KXS95503.1"/>
    </source>
</evidence>
<name>A0A139GZ81_9PEZI</name>
<feature type="region of interest" description="Disordered" evidence="1">
    <location>
        <begin position="257"/>
        <end position="308"/>
    </location>
</feature>
<feature type="compositionally biased region" description="Low complexity" evidence="1">
    <location>
        <begin position="354"/>
        <end position="368"/>
    </location>
</feature>
<feature type="compositionally biased region" description="Basic and acidic residues" evidence="1">
    <location>
        <begin position="210"/>
        <end position="222"/>
    </location>
</feature>
<evidence type="ECO:0000256" key="1">
    <source>
        <dbReference type="SAM" id="MobiDB-lite"/>
    </source>
</evidence>
<feature type="compositionally biased region" description="Polar residues" evidence="1">
    <location>
        <begin position="257"/>
        <end position="279"/>
    </location>
</feature>
<evidence type="ECO:0000313" key="3">
    <source>
        <dbReference type="Proteomes" id="UP000070133"/>
    </source>
</evidence>
<comment type="caution">
    <text evidence="2">The sequence shown here is derived from an EMBL/GenBank/DDBJ whole genome shotgun (WGS) entry which is preliminary data.</text>
</comment>